<name>A0A5N5ZRA8_9ACTN</name>
<evidence type="ECO:0000313" key="2">
    <source>
        <dbReference type="Proteomes" id="UP000314251"/>
    </source>
</evidence>
<dbReference type="AlphaFoldDB" id="A0A5N5ZRA8"/>
<dbReference type="OrthoDB" id="5181760at2"/>
<proteinExistence type="predicted"/>
<dbReference type="RefSeq" id="WP_139675660.1">
    <property type="nucleotide sequence ID" value="NZ_VDLY02000033.1"/>
</dbReference>
<protein>
    <submittedName>
        <fullName evidence="1">Uncharacterized protein</fullName>
    </submittedName>
</protein>
<keyword evidence="2" id="KW-1185">Reference proteome</keyword>
<reference evidence="1" key="1">
    <citation type="submission" date="2019-10" db="EMBL/GenBank/DDBJ databases">
        <title>Nonomuraea sp. nov., isolated from Phyllanthus amarus.</title>
        <authorList>
            <person name="Klykleung N."/>
            <person name="Tanasupawat S."/>
        </authorList>
    </citation>
    <scope>NUCLEOTIDE SEQUENCE [LARGE SCALE GENOMIC DNA]</scope>
    <source>
        <strain evidence="1">3MP-10</strain>
    </source>
</reference>
<accession>A0A5N5ZRA8</accession>
<dbReference type="Proteomes" id="UP000314251">
    <property type="component" value="Unassembled WGS sequence"/>
</dbReference>
<comment type="caution">
    <text evidence="1">The sequence shown here is derived from an EMBL/GenBank/DDBJ whole genome shotgun (WGS) entry which is preliminary data.</text>
</comment>
<gene>
    <name evidence="1" type="ORF">FH607_030370</name>
</gene>
<organism evidence="1 2">
    <name type="scientific">Streptomyces mimosae</name>
    <dbReference type="NCBI Taxonomy" id="2586635"/>
    <lineage>
        <taxon>Bacteria</taxon>
        <taxon>Bacillati</taxon>
        <taxon>Actinomycetota</taxon>
        <taxon>Actinomycetes</taxon>
        <taxon>Kitasatosporales</taxon>
        <taxon>Streptomycetaceae</taxon>
        <taxon>Streptomyces</taxon>
    </lineage>
</organism>
<dbReference type="EMBL" id="VDLY02000033">
    <property type="protein sequence ID" value="KAB8157458.1"/>
    <property type="molecule type" value="Genomic_DNA"/>
</dbReference>
<sequence>MSDAAQPTAAEVRAAAEALKEALDRHLAAIERRAAAPEAEVEAADAAVFAAFNEMAAAGEVYDELLYDVYDEVTPFEVPASDGASYTGPEDPEVLSVFLRRDYTVAEPRRLLAQAARIAELDAEGGEAEGGGSAEPAAGRSLKAALGVLFGEFDPDEIASRHEEFGLAEGDATLWVTAQDEPAEPGEWLAAPFDAVDAERVICRFDISDAFDDEALDAVDEVPRWLGG</sequence>
<evidence type="ECO:0000313" key="1">
    <source>
        <dbReference type="EMBL" id="KAB8157458.1"/>
    </source>
</evidence>